<dbReference type="HOGENOM" id="CLU_001265_59_2_1"/>
<dbReference type="EMBL" id="KB200521">
    <property type="protein sequence ID" value="ESP01427.1"/>
    <property type="molecule type" value="Genomic_DNA"/>
</dbReference>
<feature type="transmembrane region" description="Helical" evidence="3">
    <location>
        <begin position="531"/>
        <end position="555"/>
    </location>
</feature>
<evidence type="ECO:0000259" key="4">
    <source>
        <dbReference type="PROSITE" id="PS50850"/>
    </source>
</evidence>
<dbReference type="PANTHER" id="PTHR11360:SF260">
    <property type="entry name" value="MFS DOMAIN-CONTAINING PROTEIN"/>
    <property type="match status" value="1"/>
</dbReference>
<feature type="transmembrane region" description="Helical" evidence="3">
    <location>
        <begin position="166"/>
        <end position="186"/>
    </location>
</feature>
<feature type="compositionally biased region" description="Low complexity" evidence="2">
    <location>
        <begin position="13"/>
        <end position="29"/>
    </location>
</feature>
<protein>
    <recommendedName>
        <fullName evidence="4">Major facilitator superfamily (MFS) profile domain-containing protein</fullName>
    </recommendedName>
</protein>
<feature type="transmembrane region" description="Helical" evidence="3">
    <location>
        <begin position="507"/>
        <end position="525"/>
    </location>
</feature>
<feature type="compositionally biased region" description="Basic and acidic residues" evidence="2">
    <location>
        <begin position="253"/>
        <end position="270"/>
    </location>
</feature>
<dbReference type="PANTHER" id="PTHR11360">
    <property type="entry name" value="MONOCARBOXYLATE TRANSPORTER"/>
    <property type="match status" value="1"/>
</dbReference>
<dbReference type="Pfam" id="PF07690">
    <property type="entry name" value="MFS_1"/>
    <property type="match status" value="2"/>
</dbReference>
<keyword evidence="3" id="KW-1133">Transmembrane helix</keyword>
<feature type="transmembrane region" description="Helical" evidence="3">
    <location>
        <begin position="198"/>
        <end position="217"/>
    </location>
</feature>
<dbReference type="OrthoDB" id="410267at2759"/>
<dbReference type="CDD" id="cd17352">
    <property type="entry name" value="MFS_MCT_SLC16"/>
    <property type="match status" value="1"/>
</dbReference>
<dbReference type="RefSeq" id="XP_009048061.1">
    <property type="nucleotide sequence ID" value="XM_009049813.1"/>
</dbReference>
<sequence length="665" mass="73253">MAETKSAVRQRLTSTSGESESSESSSDSTITLPPAPDGGYGWVIVLASFLISLICDGCAFSFGVLYTELLDYFGDSKSKTAWVGSLFMSIPMILGPLGSALSSKYGCRAVTIAGGLVSATGFVLSSFATSINMLCVTFGLIAGSGMSVCYVTSMIMVAYYFKKKRALTTGLAVCGSGIGTFIFAPLTEYLIQEYGWRGTLLILGGIVLNLSISGALFRPLEFSPEQKLQRAIEAFDKMSRTISKQSIPSRGRSRVDSGSEDSVASHKAERRDEEFELEVLSHSQIHLPTYLNKQTADIPVELINEIRKNGSNLEQTLHRYFRSLSQPDSEGVDHKEKESKVMTITTNDEIELKPASIHRVSSYLPLLRNDLYYRGNLMNIQGNQMKSSSCPELYKYSEDDEDDDDNDIFQKYPVLKIFKISKPLKRFFANMFDLGILSNKLFLLFAFSNFLLYLWYDVPYVFLADNAIELGISEERASFLLSIIGIVNTIGQILYGAFGDRCGNLSLLYGLSCVFAGLTMVFVPFTGSYAVLGTLGAGFGFFISANYTLQTIMLVQYLSLEKLANAYGLMLLTQGIANLVGPPIAGALYDVTGSYDITFYAAGVFIIIAGLMLFIQPLYTCLFSCNVKHLYTNKQLQDPTLEDLKDIQINIDPAPLIVMEMETVI</sequence>
<dbReference type="PROSITE" id="PS50850">
    <property type="entry name" value="MFS"/>
    <property type="match status" value="1"/>
</dbReference>
<feature type="region of interest" description="Disordered" evidence="2">
    <location>
        <begin position="242"/>
        <end position="270"/>
    </location>
</feature>
<dbReference type="InterPro" id="IPR011701">
    <property type="entry name" value="MFS"/>
</dbReference>
<feature type="transmembrane region" description="Helical" evidence="3">
    <location>
        <begin position="82"/>
        <end position="102"/>
    </location>
</feature>
<gene>
    <name evidence="5" type="ORF">LOTGIDRAFT_111770</name>
</gene>
<evidence type="ECO:0000256" key="3">
    <source>
        <dbReference type="SAM" id="Phobius"/>
    </source>
</evidence>
<name>V4B5T7_LOTGI</name>
<feature type="domain" description="Major facilitator superfamily (MFS) profile" evidence="4">
    <location>
        <begin position="44"/>
        <end position="620"/>
    </location>
</feature>
<feature type="transmembrane region" description="Helical" evidence="3">
    <location>
        <begin position="597"/>
        <end position="619"/>
    </location>
</feature>
<dbReference type="GO" id="GO:0008028">
    <property type="term" value="F:monocarboxylic acid transmembrane transporter activity"/>
    <property type="evidence" value="ECO:0007669"/>
    <property type="project" value="TreeGrafter"/>
</dbReference>
<keyword evidence="6" id="KW-1185">Reference proteome</keyword>
<dbReference type="Gene3D" id="1.20.1250.20">
    <property type="entry name" value="MFS general substrate transporter like domains"/>
    <property type="match status" value="2"/>
</dbReference>
<dbReference type="AlphaFoldDB" id="V4B5T7"/>
<dbReference type="GO" id="GO:0016020">
    <property type="term" value="C:membrane"/>
    <property type="evidence" value="ECO:0007669"/>
    <property type="project" value="UniProtKB-SubCell"/>
</dbReference>
<evidence type="ECO:0000256" key="2">
    <source>
        <dbReference type="SAM" id="MobiDB-lite"/>
    </source>
</evidence>
<dbReference type="InterPro" id="IPR020846">
    <property type="entry name" value="MFS_dom"/>
</dbReference>
<proteinExistence type="predicted"/>
<keyword evidence="3" id="KW-0812">Transmembrane</keyword>
<reference evidence="5 6" key="1">
    <citation type="journal article" date="2013" name="Nature">
        <title>Insights into bilaterian evolution from three spiralian genomes.</title>
        <authorList>
            <person name="Simakov O."/>
            <person name="Marletaz F."/>
            <person name="Cho S.J."/>
            <person name="Edsinger-Gonzales E."/>
            <person name="Havlak P."/>
            <person name="Hellsten U."/>
            <person name="Kuo D.H."/>
            <person name="Larsson T."/>
            <person name="Lv J."/>
            <person name="Arendt D."/>
            <person name="Savage R."/>
            <person name="Osoegawa K."/>
            <person name="de Jong P."/>
            <person name="Grimwood J."/>
            <person name="Chapman J.A."/>
            <person name="Shapiro H."/>
            <person name="Aerts A."/>
            <person name="Otillar R.P."/>
            <person name="Terry A.Y."/>
            <person name="Boore J.L."/>
            <person name="Grigoriev I.V."/>
            <person name="Lindberg D.R."/>
            <person name="Seaver E.C."/>
            <person name="Weisblat D.A."/>
            <person name="Putnam N.H."/>
            <person name="Rokhsar D.S."/>
        </authorList>
    </citation>
    <scope>NUCLEOTIDE SEQUENCE [LARGE SCALE GENOMIC DNA]</scope>
</reference>
<comment type="subcellular location">
    <subcellularLocation>
        <location evidence="1">Membrane</location>
        <topology evidence="1">Multi-pass membrane protein</topology>
    </subcellularLocation>
</comment>
<dbReference type="KEGG" id="lgi:LOTGIDRAFT_111770"/>
<feature type="transmembrane region" description="Helical" evidence="3">
    <location>
        <begin position="476"/>
        <end position="495"/>
    </location>
</feature>
<evidence type="ECO:0000256" key="1">
    <source>
        <dbReference type="ARBA" id="ARBA00004141"/>
    </source>
</evidence>
<evidence type="ECO:0000313" key="6">
    <source>
        <dbReference type="Proteomes" id="UP000030746"/>
    </source>
</evidence>
<feature type="transmembrane region" description="Helical" evidence="3">
    <location>
        <begin position="567"/>
        <end position="585"/>
    </location>
</feature>
<feature type="transmembrane region" description="Helical" evidence="3">
    <location>
        <begin position="137"/>
        <end position="159"/>
    </location>
</feature>
<feature type="transmembrane region" description="Helical" evidence="3">
    <location>
        <begin position="434"/>
        <end position="456"/>
    </location>
</feature>
<dbReference type="GeneID" id="20230775"/>
<dbReference type="OMA" id="DCRRMTI"/>
<dbReference type="SUPFAM" id="SSF103473">
    <property type="entry name" value="MFS general substrate transporter"/>
    <property type="match status" value="1"/>
</dbReference>
<feature type="transmembrane region" description="Helical" evidence="3">
    <location>
        <begin position="109"/>
        <end position="131"/>
    </location>
</feature>
<feature type="region of interest" description="Disordered" evidence="2">
    <location>
        <begin position="1"/>
        <end position="32"/>
    </location>
</feature>
<evidence type="ECO:0000313" key="5">
    <source>
        <dbReference type="EMBL" id="ESP01427.1"/>
    </source>
</evidence>
<dbReference type="CTD" id="20230775"/>
<keyword evidence="3" id="KW-0472">Membrane</keyword>
<accession>V4B5T7</accession>
<dbReference type="Proteomes" id="UP000030746">
    <property type="component" value="Unassembled WGS sequence"/>
</dbReference>
<feature type="transmembrane region" description="Helical" evidence="3">
    <location>
        <begin position="40"/>
        <end position="62"/>
    </location>
</feature>
<dbReference type="InterPro" id="IPR036259">
    <property type="entry name" value="MFS_trans_sf"/>
</dbReference>
<dbReference type="InterPro" id="IPR050327">
    <property type="entry name" value="Proton-linked_MCT"/>
</dbReference>
<organism evidence="5 6">
    <name type="scientific">Lottia gigantea</name>
    <name type="common">Giant owl limpet</name>
    <dbReference type="NCBI Taxonomy" id="225164"/>
    <lineage>
        <taxon>Eukaryota</taxon>
        <taxon>Metazoa</taxon>
        <taxon>Spiralia</taxon>
        <taxon>Lophotrochozoa</taxon>
        <taxon>Mollusca</taxon>
        <taxon>Gastropoda</taxon>
        <taxon>Patellogastropoda</taxon>
        <taxon>Lottioidea</taxon>
        <taxon>Lottiidae</taxon>
        <taxon>Lottia</taxon>
    </lineage>
</organism>
<dbReference type="FunFam" id="1.20.1250.20:FF:000505">
    <property type="entry name" value="Predicted protein"/>
    <property type="match status" value="1"/>
</dbReference>